<dbReference type="EMBL" id="BA000045">
    <property type="protein sequence ID" value="BAC88121.1"/>
    <property type="molecule type" value="Genomic_DNA"/>
</dbReference>
<dbReference type="InterPro" id="IPR000923">
    <property type="entry name" value="BlueCu_1"/>
</dbReference>
<sequence length="111" mass="11785">MFRPLPTLALVLAAVPAAVLAAPAPPPATVIAIESFQFTPEAVVIPKGSRVTFLNKDAAPHTATPEEDGAKFAGTGRLLAGESKTLTFPDKGVYNYFCEFHTTMKGRVTVR</sequence>
<dbReference type="AlphaFoldDB" id="Q7NP77"/>
<dbReference type="OrthoDB" id="574459at2"/>
<protein>
    <submittedName>
        <fullName evidence="5">Gll0180 protein</fullName>
    </submittedName>
</protein>
<reference evidence="5 6" key="1">
    <citation type="journal article" date="2003" name="DNA Res.">
        <title>Complete genome structure of Gloeobacter violaceus PCC 7421, a cyanobacterium that lacks thylakoids.</title>
        <authorList>
            <person name="Nakamura Y."/>
            <person name="Kaneko T."/>
            <person name="Sato S."/>
            <person name="Mimuro M."/>
            <person name="Miyashita H."/>
            <person name="Tsuchiya T."/>
            <person name="Sasamoto S."/>
            <person name="Watanabe A."/>
            <person name="Kawashima K."/>
            <person name="Kishida Y."/>
            <person name="Kiyokawa C."/>
            <person name="Kohara M."/>
            <person name="Matsumoto M."/>
            <person name="Matsuno A."/>
            <person name="Nakazaki N."/>
            <person name="Shimpo S."/>
            <person name="Takeuchi C."/>
            <person name="Yamada M."/>
            <person name="Tabata S."/>
        </authorList>
    </citation>
    <scope>NUCLEOTIDE SEQUENCE [LARGE SCALE GENOMIC DNA]</scope>
    <source>
        <strain evidence="6">ATCC 29082 / PCC 7421</strain>
    </source>
</reference>
<proteinExistence type="predicted"/>
<feature type="domain" description="Blue (type 1) copper" evidence="4">
    <location>
        <begin position="30"/>
        <end position="110"/>
    </location>
</feature>
<keyword evidence="6" id="KW-1185">Reference proteome</keyword>
<evidence type="ECO:0000256" key="3">
    <source>
        <dbReference type="SAM" id="SignalP"/>
    </source>
</evidence>
<dbReference type="STRING" id="251221.gene:10757649"/>
<dbReference type="PANTHER" id="PTHR36507">
    <property type="entry name" value="BLL1555 PROTEIN"/>
    <property type="match status" value="1"/>
</dbReference>
<organism evidence="5 6">
    <name type="scientific">Gloeobacter violaceus (strain ATCC 29082 / PCC 7421)</name>
    <dbReference type="NCBI Taxonomy" id="251221"/>
    <lineage>
        <taxon>Bacteria</taxon>
        <taxon>Bacillati</taxon>
        <taxon>Cyanobacteriota</taxon>
        <taxon>Cyanophyceae</taxon>
        <taxon>Gloeobacterales</taxon>
        <taxon>Gloeobacteraceae</taxon>
        <taxon>Gloeobacter</taxon>
    </lineage>
</organism>
<dbReference type="InterPro" id="IPR052721">
    <property type="entry name" value="ET_Amicyanin"/>
</dbReference>
<reference evidence="5 6" key="2">
    <citation type="journal article" date="2003" name="DNA Res.">
        <title>Complete genome structure of Gloeobacter violaceus PCC 7421, a cyanobacterium that lacks thylakoids (supplement).</title>
        <authorList>
            <person name="Nakamura Y."/>
            <person name="Kaneko T."/>
            <person name="Sato S."/>
            <person name="Mimuro M."/>
            <person name="Miyashita H."/>
            <person name="Tsuchiya T."/>
            <person name="Sasamoto S."/>
            <person name="Watanabe A."/>
            <person name="Kawashima K."/>
            <person name="Kishida Y."/>
            <person name="Kiyokawa C."/>
            <person name="Kohara M."/>
            <person name="Matsumoto M."/>
            <person name="Matsuno A."/>
            <person name="Nakazaki N."/>
            <person name="Shimpo S."/>
            <person name="Takeuchi C."/>
            <person name="Yamada M."/>
            <person name="Tabata S."/>
        </authorList>
    </citation>
    <scope>NUCLEOTIDE SEQUENCE [LARGE SCALE GENOMIC DNA]</scope>
    <source>
        <strain evidence="6">ATCC 29082 / PCC 7421</strain>
    </source>
</reference>
<dbReference type="InterPro" id="IPR008972">
    <property type="entry name" value="Cupredoxin"/>
</dbReference>
<keyword evidence="3" id="KW-0732">Signal</keyword>
<dbReference type="KEGG" id="gvi:gll0180"/>
<keyword evidence="2" id="KW-0186">Copper</keyword>
<evidence type="ECO:0000256" key="2">
    <source>
        <dbReference type="ARBA" id="ARBA00023008"/>
    </source>
</evidence>
<dbReference type="GO" id="GO:0009055">
    <property type="term" value="F:electron transfer activity"/>
    <property type="evidence" value="ECO:0007669"/>
    <property type="project" value="InterPro"/>
</dbReference>
<dbReference type="RefSeq" id="WP_011140184.1">
    <property type="nucleotide sequence ID" value="NC_005125.1"/>
</dbReference>
<evidence type="ECO:0000259" key="4">
    <source>
        <dbReference type="Pfam" id="PF00127"/>
    </source>
</evidence>
<dbReference type="HOGENOM" id="CLU_084115_4_0_3"/>
<dbReference type="CDD" id="cd13921">
    <property type="entry name" value="Amicyanin"/>
    <property type="match status" value="1"/>
</dbReference>
<dbReference type="eggNOG" id="COG3794">
    <property type="taxonomic scope" value="Bacteria"/>
</dbReference>
<dbReference type="SUPFAM" id="SSF49503">
    <property type="entry name" value="Cupredoxins"/>
    <property type="match status" value="1"/>
</dbReference>
<evidence type="ECO:0000256" key="1">
    <source>
        <dbReference type="ARBA" id="ARBA00022723"/>
    </source>
</evidence>
<dbReference type="GO" id="GO:0005507">
    <property type="term" value="F:copper ion binding"/>
    <property type="evidence" value="ECO:0007669"/>
    <property type="project" value="InterPro"/>
</dbReference>
<dbReference type="Gene3D" id="2.60.40.420">
    <property type="entry name" value="Cupredoxins - blue copper proteins"/>
    <property type="match status" value="1"/>
</dbReference>
<dbReference type="EnsemblBacteria" id="BAC88121">
    <property type="protein sequence ID" value="BAC88121"/>
    <property type="gene ID" value="BAC88121"/>
</dbReference>
<dbReference type="PhylomeDB" id="Q7NP77"/>
<evidence type="ECO:0000313" key="5">
    <source>
        <dbReference type="EMBL" id="BAC88121.1"/>
    </source>
</evidence>
<dbReference type="InterPro" id="IPR035668">
    <property type="entry name" value="Amicyanin"/>
</dbReference>
<accession>Q7NP77</accession>
<dbReference type="Pfam" id="PF00127">
    <property type="entry name" value="Copper-bind"/>
    <property type="match status" value="1"/>
</dbReference>
<feature type="signal peptide" evidence="3">
    <location>
        <begin position="1"/>
        <end position="21"/>
    </location>
</feature>
<evidence type="ECO:0000313" key="6">
    <source>
        <dbReference type="Proteomes" id="UP000000557"/>
    </source>
</evidence>
<keyword evidence="1" id="KW-0479">Metal-binding</keyword>
<name>Q7NP77_GLOVI</name>
<dbReference type="PANTHER" id="PTHR36507:SF1">
    <property type="entry name" value="BLL1555 PROTEIN"/>
    <property type="match status" value="1"/>
</dbReference>
<feature type="chain" id="PRO_5004289247" evidence="3">
    <location>
        <begin position="22"/>
        <end position="111"/>
    </location>
</feature>
<dbReference type="InParanoid" id="Q7NP77"/>
<gene>
    <name evidence="5" type="ordered locus">gll0180</name>
</gene>
<dbReference type="Proteomes" id="UP000000557">
    <property type="component" value="Chromosome"/>
</dbReference>